<evidence type="ECO:0000256" key="3">
    <source>
        <dbReference type="ARBA" id="ARBA00012646"/>
    </source>
</evidence>
<dbReference type="EMBL" id="KL367480">
    <property type="protein sequence ID" value="KFD71865.1"/>
    <property type="molecule type" value="Genomic_DNA"/>
</dbReference>
<evidence type="ECO:0000256" key="1">
    <source>
        <dbReference type="ARBA" id="ARBA00000032"/>
    </source>
</evidence>
<keyword evidence="8" id="KW-0472">Membrane</keyword>
<organism evidence="9">
    <name type="scientific">Trichuris suis</name>
    <name type="common">pig whipworm</name>
    <dbReference type="NCBI Taxonomy" id="68888"/>
    <lineage>
        <taxon>Eukaryota</taxon>
        <taxon>Metazoa</taxon>
        <taxon>Ecdysozoa</taxon>
        <taxon>Nematoda</taxon>
        <taxon>Enoplea</taxon>
        <taxon>Dorylaimia</taxon>
        <taxon>Trichinellida</taxon>
        <taxon>Trichuridae</taxon>
        <taxon>Trichuris</taxon>
    </lineage>
</organism>
<dbReference type="Pfam" id="PF00328">
    <property type="entry name" value="His_Phos_2"/>
    <property type="match status" value="1"/>
</dbReference>
<evidence type="ECO:0000256" key="4">
    <source>
        <dbReference type="ARBA" id="ARBA00022729"/>
    </source>
</evidence>
<sequence length="421" mass="47993">MLAAFLLAVELFRIVLIAFLTRITSAGVEQNLRIVHVIWRHGARAPLQLFPHDSLSKASKWPNGLGELTSEGMRQQLLLGKLLRERYKGFISNYTAKSVYVRSTDTNRTIVSALVNLHGMFPSKGIDAPLNVSWQPIPVHTVPRRFDKILEVTYSYCPYPDSIFFNEVMTSEPVKKIMEENAELFNFLRNQTGLTIPTFTDIYDVYDPLNCERFHYKESSAPHWVSEELFRKIESLFKISTLYYYSHPIIRRFRGGPLLEDIATLLMRKANGTLDERLKYVAYSAHETTLIALLTNLDVYDVTMAPEFSACMMFELYQENDTYYVETWYLNGLKAEPVMLDLPGCPTPCDVKTFAQMASGRAPQNWHDECRITDKLVFTGLSRNAQAIIFVSSAVVAVVAVAAAVIIVFMCRCSKRQKTSM</sequence>
<evidence type="ECO:0000256" key="6">
    <source>
        <dbReference type="ARBA" id="ARBA00023157"/>
    </source>
</evidence>
<proteinExistence type="inferred from homology"/>
<keyword evidence="6" id="KW-1015">Disulfide bond</keyword>
<dbReference type="SUPFAM" id="SSF53254">
    <property type="entry name" value="Phosphoglycerate mutase-like"/>
    <property type="match status" value="1"/>
</dbReference>
<comment type="catalytic activity">
    <reaction evidence="1">
        <text>a phosphate monoester + H2O = an alcohol + phosphate</text>
        <dbReference type="Rhea" id="RHEA:15017"/>
        <dbReference type="ChEBI" id="CHEBI:15377"/>
        <dbReference type="ChEBI" id="CHEBI:30879"/>
        <dbReference type="ChEBI" id="CHEBI:43474"/>
        <dbReference type="ChEBI" id="CHEBI:67140"/>
        <dbReference type="EC" id="3.1.3.2"/>
    </reaction>
</comment>
<dbReference type="InterPro" id="IPR000560">
    <property type="entry name" value="His_Pase_clade-2"/>
</dbReference>
<dbReference type="PANTHER" id="PTHR11567:SF211">
    <property type="entry name" value="PROSTATIC ACID PHOSPHATASE"/>
    <property type="match status" value="1"/>
</dbReference>
<comment type="similarity">
    <text evidence="2">Belongs to the histidine acid phosphatase family.</text>
</comment>
<dbReference type="PROSITE" id="PS00616">
    <property type="entry name" value="HIS_ACID_PHOSPHAT_1"/>
    <property type="match status" value="1"/>
</dbReference>
<evidence type="ECO:0000256" key="5">
    <source>
        <dbReference type="ARBA" id="ARBA00022801"/>
    </source>
</evidence>
<reference evidence="9" key="1">
    <citation type="journal article" date="2014" name="Nat. Genet.">
        <title>Genome and transcriptome of the porcine whipworm Trichuris suis.</title>
        <authorList>
            <person name="Jex A.R."/>
            <person name="Nejsum P."/>
            <person name="Schwarz E.M."/>
            <person name="Hu L."/>
            <person name="Young N.D."/>
            <person name="Hall R.S."/>
            <person name="Korhonen P.K."/>
            <person name="Liao S."/>
            <person name="Thamsborg S."/>
            <person name="Xia J."/>
            <person name="Xu P."/>
            <person name="Wang S."/>
            <person name="Scheerlinck J.P."/>
            <person name="Hofmann A."/>
            <person name="Sternberg P.W."/>
            <person name="Wang J."/>
            <person name="Gasser R.B."/>
        </authorList>
    </citation>
    <scope>NUCLEOTIDE SEQUENCE [LARGE SCALE GENOMIC DNA]</scope>
    <source>
        <strain evidence="9">DCEP-RM93F</strain>
    </source>
</reference>
<evidence type="ECO:0000256" key="8">
    <source>
        <dbReference type="SAM" id="Phobius"/>
    </source>
</evidence>
<evidence type="ECO:0000256" key="2">
    <source>
        <dbReference type="ARBA" id="ARBA00005375"/>
    </source>
</evidence>
<keyword evidence="8" id="KW-1133">Transmembrane helix</keyword>
<dbReference type="GO" id="GO:0003993">
    <property type="term" value="F:acid phosphatase activity"/>
    <property type="evidence" value="ECO:0007669"/>
    <property type="project" value="UniProtKB-EC"/>
</dbReference>
<evidence type="ECO:0000256" key="7">
    <source>
        <dbReference type="ARBA" id="ARBA00023180"/>
    </source>
</evidence>
<feature type="transmembrane region" description="Helical" evidence="8">
    <location>
        <begin position="387"/>
        <end position="411"/>
    </location>
</feature>
<dbReference type="PANTHER" id="PTHR11567">
    <property type="entry name" value="ACID PHOSPHATASE-RELATED"/>
    <property type="match status" value="1"/>
</dbReference>
<dbReference type="InterPro" id="IPR050645">
    <property type="entry name" value="Histidine_acid_phosphatase"/>
</dbReference>
<keyword evidence="7" id="KW-0325">Glycoprotein</keyword>
<keyword evidence="5" id="KW-0378">Hydrolase</keyword>
<gene>
    <name evidence="9" type="ORF">M514_05579</name>
</gene>
<dbReference type="CDD" id="cd07061">
    <property type="entry name" value="HP_HAP_like"/>
    <property type="match status" value="1"/>
</dbReference>
<dbReference type="Gene3D" id="3.40.50.1240">
    <property type="entry name" value="Phosphoglycerate mutase-like"/>
    <property type="match status" value="1"/>
</dbReference>
<dbReference type="InterPro" id="IPR029033">
    <property type="entry name" value="His_PPase_superfam"/>
</dbReference>
<protein>
    <recommendedName>
        <fullName evidence="3">acid phosphatase</fullName>
        <ecNumber evidence="3">3.1.3.2</ecNumber>
    </recommendedName>
</protein>
<evidence type="ECO:0000313" key="9">
    <source>
        <dbReference type="EMBL" id="KFD71865.1"/>
    </source>
</evidence>
<dbReference type="Proteomes" id="UP000030758">
    <property type="component" value="Unassembled WGS sequence"/>
</dbReference>
<keyword evidence="4" id="KW-0732">Signal</keyword>
<name>A0A085NQW9_9BILA</name>
<accession>A0A085NQW9</accession>
<dbReference type="InterPro" id="IPR033379">
    <property type="entry name" value="Acid_Pase_AS"/>
</dbReference>
<dbReference type="AlphaFoldDB" id="A0A085NQW9"/>
<dbReference type="EC" id="3.1.3.2" evidence="3"/>
<keyword evidence="8" id="KW-0812">Transmembrane</keyword>